<reference evidence="2 3" key="1">
    <citation type="journal article" date="2012" name="J. Bacteriol.">
        <title>Genome sequence of Sphingobium indicum B90A, a hexachlorocyclohexane-degrading bacterium.</title>
        <authorList>
            <person name="Anand S."/>
            <person name="Sangwan N."/>
            <person name="Lata P."/>
            <person name="Kaur J."/>
            <person name="Dua A."/>
            <person name="Singh A.K."/>
            <person name="Verma M."/>
            <person name="Kaur J."/>
            <person name="Khurana J.P."/>
            <person name="Khurana P."/>
            <person name="Mathur S."/>
            <person name="Lal R."/>
        </authorList>
    </citation>
    <scope>NUCLEOTIDE SEQUENCE [LARGE SCALE GENOMIC DNA]</scope>
    <source>
        <strain evidence="3">DSM 16412 / CCM 7286 / MTCC 6364 / B90A</strain>
    </source>
</reference>
<sequence length="140" mass="15517">MDNPTEIKAACGDIIAAFAHHVDHREFGDAVALFAEDGAFLRPDLEARGRDQIAALWADRPASFVTKHLCHASFFQDVGEESARAVTPFLLYTAEREGDETAPLEGPAAIAEYHDLFVKTDEGWRIAERRAVPIMLPRRA</sequence>
<proteinExistence type="predicted"/>
<evidence type="ECO:0000259" key="1">
    <source>
        <dbReference type="Pfam" id="PF13577"/>
    </source>
</evidence>
<dbReference type="InterPro" id="IPR032710">
    <property type="entry name" value="NTF2-like_dom_sf"/>
</dbReference>
<organism evidence="2 3">
    <name type="scientific">Sphingobium indicum (strain DSM 16412 / CCM 7286 / MTCC 6364 / B90A)</name>
    <dbReference type="NCBI Taxonomy" id="861109"/>
    <lineage>
        <taxon>Bacteria</taxon>
        <taxon>Pseudomonadati</taxon>
        <taxon>Pseudomonadota</taxon>
        <taxon>Alphaproteobacteria</taxon>
        <taxon>Sphingomonadales</taxon>
        <taxon>Sphingomonadaceae</taxon>
        <taxon>Sphingobium</taxon>
    </lineage>
</organism>
<dbReference type="RefSeq" id="WP_007682272.1">
    <property type="nucleotide sequence ID" value="NZ_CP013070.1"/>
</dbReference>
<dbReference type="Proteomes" id="UP000004550">
    <property type="component" value="Chromosome"/>
</dbReference>
<protein>
    <submittedName>
        <fullName evidence="2">Arginine deiminase</fullName>
    </submittedName>
</protein>
<gene>
    <name evidence="2" type="ORF">SIDU_11445</name>
</gene>
<evidence type="ECO:0000313" key="3">
    <source>
        <dbReference type="Proteomes" id="UP000004550"/>
    </source>
</evidence>
<dbReference type="Pfam" id="PF13577">
    <property type="entry name" value="SnoaL_4"/>
    <property type="match status" value="1"/>
</dbReference>
<dbReference type="KEGG" id="sinb:SIDU_11445"/>
<dbReference type="SUPFAM" id="SSF54427">
    <property type="entry name" value="NTF2-like"/>
    <property type="match status" value="1"/>
</dbReference>
<feature type="domain" description="SnoaL-like" evidence="1">
    <location>
        <begin position="7"/>
        <end position="130"/>
    </location>
</feature>
<dbReference type="InterPro" id="IPR037401">
    <property type="entry name" value="SnoaL-like"/>
</dbReference>
<name>A0A1L5BQ88_SPHIB</name>
<dbReference type="CDD" id="cd00531">
    <property type="entry name" value="NTF2_like"/>
    <property type="match status" value="1"/>
</dbReference>
<dbReference type="AlphaFoldDB" id="A0A1L5BQ88"/>
<accession>A0A1L5BQ88</accession>
<dbReference type="EMBL" id="CP013070">
    <property type="protein sequence ID" value="APL95071.1"/>
    <property type="molecule type" value="Genomic_DNA"/>
</dbReference>
<dbReference type="Gene3D" id="3.10.450.50">
    <property type="match status" value="1"/>
</dbReference>
<evidence type="ECO:0000313" key="2">
    <source>
        <dbReference type="EMBL" id="APL95071.1"/>
    </source>
</evidence>